<accession>A0A6H1ZC63</accession>
<evidence type="ECO:0000313" key="1">
    <source>
        <dbReference type="EMBL" id="QJA45506.1"/>
    </source>
</evidence>
<dbReference type="EMBL" id="MT143991">
    <property type="protein sequence ID" value="QJA45506.1"/>
    <property type="molecule type" value="Genomic_DNA"/>
</dbReference>
<organism evidence="1">
    <name type="scientific">viral metagenome</name>
    <dbReference type="NCBI Taxonomy" id="1070528"/>
    <lineage>
        <taxon>unclassified sequences</taxon>
        <taxon>metagenomes</taxon>
        <taxon>organismal metagenomes</taxon>
    </lineage>
</organism>
<dbReference type="AlphaFoldDB" id="A0A6H1ZC63"/>
<protein>
    <submittedName>
        <fullName evidence="1">Uncharacterized protein</fullName>
    </submittedName>
</protein>
<proteinExistence type="predicted"/>
<gene>
    <name evidence="1" type="ORF">TM448A00243_0055</name>
    <name evidence="2" type="ORF">TM448B00304_0015</name>
</gene>
<name>A0A6H1ZC63_9ZZZZ</name>
<sequence>MAARPTPIGARDPKTGKWHVLWTDNVSRPKGEKPAKEKGK</sequence>
<dbReference type="EMBL" id="MT144607">
    <property type="protein sequence ID" value="QJH94836.1"/>
    <property type="molecule type" value="Genomic_DNA"/>
</dbReference>
<reference evidence="1" key="1">
    <citation type="submission" date="2020-03" db="EMBL/GenBank/DDBJ databases">
        <title>The deep terrestrial virosphere.</title>
        <authorList>
            <person name="Holmfeldt K."/>
            <person name="Nilsson E."/>
            <person name="Simone D."/>
            <person name="Lopez-Fernandez M."/>
            <person name="Wu X."/>
            <person name="de Brujin I."/>
            <person name="Lundin D."/>
            <person name="Andersson A."/>
            <person name="Bertilsson S."/>
            <person name="Dopson M."/>
        </authorList>
    </citation>
    <scope>NUCLEOTIDE SEQUENCE</scope>
    <source>
        <strain evidence="1">TM448A00243</strain>
        <strain evidence="2">TM448B00304</strain>
    </source>
</reference>
<evidence type="ECO:0000313" key="2">
    <source>
        <dbReference type="EMBL" id="QJH94836.1"/>
    </source>
</evidence>